<reference evidence="1" key="1">
    <citation type="submission" date="2021-02" db="EMBL/GenBank/DDBJ databases">
        <authorList>
            <person name="Nowell W R."/>
        </authorList>
    </citation>
    <scope>NUCLEOTIDE SEQUENCE</scope>
</reference>
<dbReference type="EMBL" id="CAJOBC010008798">
    <property type="protein sequence ID" value="CAF3971104.1"/>
    <property type="molecule type" value="Genomic_DNA"/>
</dbReference>
<protein>
    <submittedName>
        <fullName evidence="1">Uncharacterized protein</fullName>
    </submittedName>
</protein>
<dbReference type="Proteomes" id="UP000677228">
    <property type="component" value="Unassembled WGS sequence"/>
</dbReference>
<evidence type="ECO:0000313" key="4">
    <source>
        <dbReference type="EMBL" id="CAF4066300.1"/>
    </source>
</evidence>
<dbReference type="Proteomes" id="UP000663829">
    <property type="component" value="Unassembled WGS sequence"/>
</dbReference>
<organism evidence="1 5">
    <name type="scientific">Didymodactylos carnosus</name>
    <dbReference type="NCBI Taxonomy" id="1234261"/>
    <lineage>
        <taxon>Eukaryota</taxon>
        <taxon>Metazoa</taxon>
        <taxon>Spiralia</taxon>
        <taxon>Gnathifera</taxon>
        <taxon>Rotifera</taxon>
        <taxon>Eurotatoria</taxon>
        <taxon>Bdelloidea</taxon>
        <taxon>Philodinida</taxon>
        <taxon>Philodinidae</taxon>
        <taxon>Didymodactylos</taxon>
    </lineage>
</organism>
<dbReference type="EMBL" id="CAJNOQ010008797">
    <property type="protein sequence ID" value="CAF1206861.1"/>
    <property type="molecule type" value="Genomic_DNA"/>
</dbReference>
<accession>A0A814WVS8</accession>
<evidence type="ECO:0000313" key="1">
    <source>
        <dbReference type="EMBL" id="CAF1206861.1"/>
    </source>
</evidence>
<evidence type="ECO:0000313" key="5">
    <source>
        <dbReference type="Proteomes" id="UP000663829"/>
    </source>
</evidence>
<keyword evidence="5" id="KW-1185">Reference proteome</keyword>
<evidence type="ECO:0000313" key="2">
    <source>
        <dbReference type="EMBL" id="CAF1259454.1"/>
    </source>
</evidence>
<dbReference type="Proteomes" id="UP000681722">
    <property type="component" value="Unassembled WGS sequence"/>
</dbReference>
<dbReference type="AlphaFoldDB" id="A0A814WVS8"/>
<evidence type="ECO:0000313" key="3">
    <source>
        <dbReference type="EMBL" id="CAF3971104.1"/>
    </source>
</evidence>
<gene>
    <name evidence="1" type="ORF">GPM918_LOCUS24008</name>
    <name evidence="2" type="ORF">OVA965_LOCUS26662</name>
    <name evidence="3" type="ORF">SRO942_LOCUS24007</name>
    <name evidence="4" type="ORF">TMI583_LOCUS27406</name>
</gene>
<proteinExistence type="predicted"/>
<dbReference type="EMBL" id="CAJOBA010038755">
    <property type="protein sequence ID" value="CAF4066300.1"/>
    <property type="molecule type" value="Genomic_DNA"/>
</dbReference>
<dbReference type="Proteomes" id="UP000682733">
    <property type="component" value="Unassembled WGS sequence"/>
</dbReference>
<dbReference type="OrthoDB" id="6782675at2759"/>
<name>A0A814WVS8_9BILA</name>
<dbReference type="EMBL" id="CAJNOK010017196">
    <property type="protein sequence ID" value="CAF1259454.1"/>
    <property type="molecule type" value="Genomic_DNA"/>
</dbReference>
<comment type="caution">
    <text evidence="1">The sequence shown here is derived from an EMBL/GenBank/DDBJ whole genome shotgun (WGS) entry which is preliminary data.</text>
</comment>
<sequence>MKLLCRGWKFCVGNKVTKTLDLKTDIEHGMYHIKELNKERKSIKWELLYDDVKIKAQNLLYQVSHKRISNLSKSEIDAMRKLENDKTIVLLKADKGNAIVIMNKKDYYSKVIDMLDEPKKFSSSLVDDTLAEENKINNRLKQLKEKKIDQKTYDRIFVSGCTISYLY</sequence>